<evidence type="ECO:0000313" key="2">
    <source>
        <dbReference type="EMBL" id="KAJ5490861.1"/>
    </source>
</evidence>
<accession>A0A9W9XEX6</accession>
<dbReference type="EMBL" id="JAPWDQ010000003">
    <property type="protein sequence ID" value="KAJ5490861.1"/>
    <property type="molecule type" value="Genomic_DNA"/>
</dbReference>
<comment type="caution">
    <text evidence="2">The sequence shown here is derived from an EMBL/GenBank/DDBJ whole genome shotgun (WGS) entry which is preliminary data.</text>
</comment>
<protein>
    <submittedName>
        <fullName evidence="2">Uncharacterized protein</fullName>
    </submittedName>
</protein>
<dbReference type="AlphaFoldDB" id="A0A9W9XEX6"/>
<dbReference type="GeneID" id="81622280"/>
<keyword evidence="3" id="KW-1185">Reference proteome</keyword>
<feature type="region of interest" description="Disordered" evidence="1">
    <location>
        <begin position="1"/>
        <end position="64"/>
    </location>
</feature>
<dbReference type="RefSeq" id="XP_056791990.1">
    <property type="nucleotide sequence ID" value="XM_056932031.1"/>
</dbReference>
<sequence>MGDAKSSEEQRENEGRSVDQGRRKRRSDGATESARGGRQKRREGCAASRYVPDGVLWVGGLMDD</sequence>
<name>A0A9W9XEX6_9EURO</name>
<reference evidence="2" key="2">
    <citation type="journal article" date="2023" name="IMA Fungus">
        <title>Comparative genomic study of the Penicillium genus elucidates a diverse pangenome and 15 lateral gene transfer events.</title>
        <authorList>
            <person name="Petersen C."/>
            <person name="Sorensen T."/>
            <person name="Nielsen M.R."/>
            <person name="Sondergaard T.E."/>
            <person name="Sorensen J.L."/>
            <person name="Fitzpatrick D.A."/>
            <person name="Frisvad J.C."/>
            <person name="Nielsen K.L."/>
        </authorList>
    </citation>
    <scope>NUCLEOTIDE SEQUENCE</scope>
    <source>
        <strain evidence="2">IBT 30728</strain>
    </source>
</reference>
<reference evidence="2" key="1">
    <citation type="submission" date="2022-12" db="EMBL/GenBank/DDBJ databases">
        <authorList>
            <person name="Petersen C."/>
        </authorList>
    </citation>
    <scope>NUCLEOTIDE SEQUENCE</scope>
    <source>
        <strain evidence="2">IBT 30728</strain>
    </source>
</reference>
<feature type="compositionally biased region" description="Basic and acidic residues" evidence="1">
    <location>
        <begin position="1"/>
        <end position="21"/>
    </location>
</feature>
<evidence type="ECO:0000256" key="1">
    <source>
        <dbReference type="SAM" id="MobiDB-lite"/>
    </source>
</evidence>
<evidence type="ECO:0000313" key="3">
    <source>
        <dbReference type="Proteomes" id="UP001148312"/>
    </source>
</evidence>
<gene>
    <name evidence="2" type="ORF">N7539_002428</name>
</gene>
<proteinExistence type="predicted"/>
<dbReference type="Proteomes" id="UP001148312">
    <property type="component" value="Unassembled WGS sequence"/>
</dbReference>
<organism evidence="2 3">
    <name type="scientific">Penicillium diatomitis</name>
    <dbReference type="NCBI Taxonomy" id="2819901"/>
    <lineage>
        <taxon>Eukaryota</taxon>
        <taxon>Fungi</taxon>
        <taxon>Dikarya</taxon>
        <taxon>Ascomycota</taxon>
        <taxon>Pezizomycotina</taxon>
        <taxon>Eurotiomycetes</taxon>
        <taxon>Eurotiomycetidae</taxon>
        <taxon>Eurotiales</taxon>
        <taxon>Aspergillaceae</taxon>
        <taxon>Penicillium</taxon>
    </lineage>
</organism>